<feature type="compositionally biased region" description="Polar residues" evidence="1">
    <location>
        <begin position="1"/>
        <end position="47"/>
    </location>
</feature>
<evidence type="ECO:0000313" key="3">
    <source>
        <dbReference type="Proteomes" id="UP001153365"/>
    </source>
</evidence>
<feature type="region of interest" description="Disordered" evidence="1">
    <location>
        <begin position="1"/>
        <end position="64"/>
    </location>
</feature>
<organism evidence="2 3">
    <name type="scientific">Phakopsora pachyrhizi</name>
    <name type="common">Asian soybean rust disease fungus</name>
    <dbReference type="NCBI Taxonomy" id="170000"/>
    <lineage>
        <taxon>Eukaryota</taxon>
        <taxon>Fungi</taxon>
        <taxon>Dikarya</taxon>
        <taxon>Basidiomycota</taxon>
        <taxon>Pucciniomycotina</taxon>
        <taxon>Pucciniomycetes</taxon>
        <taxon>Pucciniales</taxon>
        <taxon>Phakopsoraceae</taxon>
        <taxon>Phakopsora</taxon>
    </lineage>
</organism>
<name>A0AAV0BI35_PHAPC</name>
<evidence type="ECO:0000256" key="1">
    <source>
        <dbReference type="SAM" id="MobiDB-lite"/>
    </source>
</evidence>
<comment type="caution">
    <text evidence="2">The sequence shown here is derived from an EMBL/GenBank/DDBJ whole genome shotgun (WGS) entry which is preliminary data.</text>
</comment>
<reference evidence="2" key="1">
    <citation type="submission" date="2022-06" db="EMBL/GenBank/DDBJ databases">
        <authorList>
            <consortium name="SYNGENTA / RWTH Aachen University"/>
        </authorList>
    </citation>
    <scope>NUCLEOTIDE SEQUENCE</scope>
</reference>
<feature type="compositionally biased region" description="Acidic residues" evidence="1">
    <location>
        <begin position="86"/>
        <end position="105"/>
    </location>
</feature>
<dbReference type="EMBL" id="CALTRL010005797">
    <property type="protein sequence ID" value="CAH7686541.1"/>
    <property type="molecule type" value="Genomic_DNA"/>
</dbReference>
<dbReference type="AlphaFoldDB" id="A0AAV0BI35"/>
<feature type="compositionally biased region" description="Basic residues" evidence="1">
    <location>
        <begin position="50"/>
        <end position="64"/>
    </location>
</feature>
<gene>
    <name evidence="2" type="ORF">PPACK8108_LOCUS21198</name>
</gene>
<evidence type="ECO:0000313" key="2">
    <source>
        <dbReference type="EMBL" id="CAH7686541.1"/>
    </source>
</evidence>
<keyword evidence="3" id="KW-1185">Reference proteome</keyword>
<sequence>MESHQTQSPSQQDRSQDNVPSDSSATNTSLSKEMDQNSPSASTSQPIAHQARKNHVRPCGRRRRHTISNNHMEFAFYLCLRDEIQEEDEGVEDGENEEEDEEEDPNYSRLSDRRQDQSLLFELHHCDVIVLKTDNGWCFDQEIFLPAWKRDSYEVAEQDSNGFSSSSAQEFVKVDEIRLD</sequence>
<proteinExistence type="predicted"/>
<protein>
    <submittedName>
        <fullName evidence="2">Expressed protein</fullName>
    </submittedName>
</protein>
<accession>A0AAV0BI35</accession>
<dbReference type="Proteomes" id="UP001153365">
    <property type="component" value="Unassembled WGS sequence"/>
</dbReference>
<feature type="region of interest" description="Disordered" evidence="1">
    <location>
        <begin position="86"/>
        <end position="111"/>
    </location>
</feature>